<dbReference type="Pfam" id="PF08241">
    <property type="entry name" value="Methyltransf_11"/>
    <property type="match status" value="1"/>
</dbReference>
<reference evidence="3 4" key="1">
    <citation type="submission" date="2016-04" db="EMBL/GenBank/DDBJ databases">
        <title>Draft genome sequence of Janthinobacterium psychrotolerans sp. nov., isolated from freshwater sediments in Denmark.</title>
        <authorList>
            <person name="Gong X."/>
            <person name="Skrivergaard S."/>
            <person name="Korsgaard B.S."/>
            <person name="Schreiber L."/>
            <person name="Marshall I.P."/>
            <person name="Finster K."/>
            <person name="Schramm A."/>
        </authorList>
    </citation>
    <scope>NUCLEOTIDE SEQUENCE [LARGE SCALE GENOMIC DNA]</scope>
    <source>
        <strain evidence="3 4">S3-2</strain>
    </source>
</reference>
<feature type="domain" description="Methyltransferase type 11" evidence="1">
    <location>
        <begin position="46"/>
        <end position="145"/>
    </location>
</feature>
<sequence length="512" mass="56732">MSNWHAGYTAETAYTYGYYTELNPLRTQLLLLNWGVQPPRVGTACELGFGQGMSVNIHAAASGTRWYGNDFNPAQTAFAQELAEVSGNGAVLCEQSFQEFCTRADLPDFDFIALHGIWSWISPENQAHIADFLARKLKPGGVLYISYNTQAGWAAMAPIRDLMEQHSRVLSAPGQDSLARVSSALSFVNRMMDTRPRYLQANPTIAVRLQQLGEQDPNYLSHEYFNHYWQPVSFAAIRPVLAAAKLDFAGSATYPDHVPPLNLSPEQIEFLAQIPDATFRETTTDFMVNRQFRQDYWVKGSRRLNAHEQATALRAVRILLVAPFEQISMKVTGALGEAEMDHDSYAPLLALLGDYQPHSIGELQQRLPEKVAELGSLLQMLLVLAHKSCIAPVQDDAAIALARPATARLNRHLLEKALGRIDLAALASPVTGGGIGVFHLQQLFLLARLEGHVTPQAWVRFAWPPFRALGQTMMRDGLPLTSEEDNLAELLRHADNFHVTVLPILQALGVAD</sequence>
<dbReference type="InterPro" id="IPR018773">
    <property type="entry name" value="MeTrfase_reg_dom_prd"/>
</dbReference>
<gene>
    <name evidence="3" type="ORF">ASR47_101667</name>
</gene>
<dbReference type="PATRIC" id="fig|1747903.4.peg.4078"/>
<dbReference type="AlphaFoldDB" id="A0A1A7C7Z3"/>
<dbReference type="RefSeq" id="WP_065306952.1">
    <property type="nucleotide sequence ID" value="NZ_LOCQ01000047.1"/>
</dbReference>
<comment type="caution">
    <text evidence="3">The sequence shown here is derived from an EMBL/GenBank/DDBJ whole genome shotgun (WGS) entry which is preliminary data.</text>
</comment>
<dbReference type="GO" id="GO:0032259">
    <property type="term" value="P:methylation"/>
    <property type="evidence" value="ECO:0007669"/>
    <property type="project" value="UniProtKB-KW"/>
</dbReference>
<organism evidence="3 4">
    <name type="scientific">Janthinobacterium psychrotolerans</name>
    <dbReference type="NCBI Taxonomy" id="1747903"/>
    <lineage>
        <taxon>Bacteria</taxon>
        <taxon>Pseudomonadati</taxon>
        <taxon>Pseudomonadota</taxon>
        <taxon>Betaproteobacteria</taxon>
        <taxon>Burkholderiales</taxon>
        <taxon>Oxalobacteraceae</taxon>
        <taxon>Janthinobacterium</taxon>
    </lineage>
</organism>
<dbReference type="CDD" id="cd02440">
    <property type="entry name" value="AdoMet_MTases"/>
    <property type="match status" value="1"/>
</dbReference>
<keyword evidence="4" id="KW-1185">Reference proteome</keyword>
<keyword evidence="3" id="KW-0808">Transferase</keyword>
<dbReference type="InterPro" id="IPR029063">
    <property type="entry name" value="SAM-dependent_MTases_sf"/>
</dbReference>
<evidence type="ECO:0000313" key="3">
    <source>
        <dbReference type="EMBL" id="OBV40443.1"/>
    </source>
</evidence>
<proteinExistence type="predicted"/>
<name>A0A1A7C7Z3_9BURK</name>
<protein>
    <submittedName>
        <fullName evidence="3">Methyltransferase domain-containing protein</fullName>
    </submittedName>
</protein>
<accession>A0A1A7C7Z3</accession>
<dbReference type="Gene3D" id="3.40.50.150">
    <property type="entry name" value="Vaccinia Virus protein VP39"/>
    <property type="match status" value="1"/>
</dbReference>
<dbReference type="OrthoDB" id="323463at2"/>
<dbReference type="GO" id="GO:0008757">
    <property type="term" value="F:S-adenosylmethionine-dependent methyltransferase activity"/>
    <property type="evidence" value="ECO:0007669"/>
    <property type="project" value="InterPro"/>
</dbReference>
<feature type="domain" description="Methyltransferase regulatory" evidence="2">
    <location>
        <begin position="217"/>
        <end position="299"/>
    </location>
</feature>
<dbReference type="Proteomes" id="UP000092713">
    <property type="component" value="Unassembled WGS sequence"/>
</dbReference>
<dbReference type="STRING" id="1747903.ASR47_101667"/>
<dbReference type="Pfam" id="PF10119">
    <property type="entry name" value="MethyTransf_Reg"/>
    <property type="match status" value="1"/>
</dbReference>
<evidence type="ECO:0000259" key="2">
    <source>
        <dbReference type="Pfam" id="PF10119"/>
    </source>
</evidence>
<evidence type="ECO:0000259" key="1">
    <source>
        <dbReference type="Pfam" id="PF08241"/>
    </source>
</evidence>
<dbReference type="InterPro" id="IPR013216">
    <property type="entry name" value="Methyltransf_11"/>
</dbReference>
<dbReference type="SUPFAM" id="SSF53335">
    <property type="entry name" value="S-adenosyl-L-methionine-dependent methyltransferases"/>
    <property type="match status" value="1"/>
</dbReference>
<dbReference type="EMBL" id="LOCQ01000047">
    <property type="protein sequence ID" value="OBV40443.1"/>
    <property type="molecule type" value="Genomic_DNA"/>
</dbReference>
<keyword evidence="3" id="KW-0489">Methyltransferase</keyword>
<evidence type="ECO:0000313" key="4">
    <source>
        <dbReference type="Proteomes" id="UP000092713"/>
    </source>
</evidence>